<feature type="region of interest" description="Disordered" evidence="1">
    <location>
        <begin position="81"/>
        <end position="100"/>
    </location>
</feature>
<protein>
    <recommendedName>
        <fullName evidence="5">DUF4012 domain-containing protein</fullName>
    </recommendedName>
</protein>
<feature type="transmembrane region" description="Helical" evidence="2">
    <location>
        <begin position="140"/>
        <end position="160"/>
    </location>
</feature>
<keyword evidence="2" id="KW-0812">Transmembrane</keyword>
<feature type="region of interest" description="Disordered" evidence="1">
    <location>
        <begin position="107"/>
        <end position="126"/>
    </location>
</feature>
<dbReference type="Proteomes" id="UP000183245">
    <property type="component" value="Unassembled WGS sequence"/>
</dbReference>
<evidence type="ECO:0000256" key="1">
    <source>
        <dbReference type="SAM" id="MobiDB-lite"/>
    </source>
</evidence>
<dbReference type="Pfam" id="PF13196">
    <property type="entry name" value="DUF4012"/>
    <property type="match status" value="1"/>
</dbReference>
<evidence type="ECO:0008006" key="5">
    <source>
        <dbReference type="Google" id="ProtNLM"/>
    </source>
</evidence>
<proteinExistence type="predicted"/>
<reference evidence="3 4" key="1">
    <citation type="journal article" date="2016" name="Environ. Microbiol.">
        <title>Genomic resolution of a cold subsurface aquifer community provides metabolic insights for novel microbes adapted to high CO concentrations.</title>
        <authorList>
            <person name="Probst A.J."/>
            <person name="Castelle C.J."/>
            <person name="Singh A."/>
            <person name="Brown C.T."/>
            <person name="Anantharaman K."/>
            <person name="Sharon I."/>
            <person name="Hug L.A."/>
            <person name="Burstein D."/>
            <person name="Emerson J.B."/>
            <person name="Thomas B.C."/>
            <person name="Banfield J.F."/>
        </authorList>
    </citation>
    <scope>NUCLEOTIDE SEQUENCE [LARGE SCALE GENOMIC DNA]</scope>
    <source>
        <strain evidence="3">CG2_30_54_11</strain>
    </source>
</reference>
<evidence type="ECO:0000256" key="2">
    <source>
        <dbReference type="SAM" id="Phobius"/>
    </source>
</evidence>
<keyword evidence="2" id="KW-0472">Membrane</keyword>
<comment type="caution">
    <text evidence="3">The sequence shown here is derived from an EMBL/GenBank/DDBJ whole genome shotgun (WGS) entry which is preliminary data.</text>
</comment>
<feature type="transmembrane region" description="Helical" evidence="2">
    <location>
        <begin position="20"/>
        <end position="37"/>
    </location>
</feature>
<dbReference type="AlphaFoldDB" id="A0A1J5J2G8"/>
<organism evidence="3 4">
    <name type="scientific">Candidatus Wirthbacteria bacterium CG2_30_54_11</name>
    <dbReference type="NCBI Taxonomy" id="1817892"/>
    <lineage>
        <taxon>Bacteria</taxon>
        <taxon>Candidatus Wirthbacteria</taxon>
    </lineage>
</organism>
<dbReference type="InterPro" id="IPR025101">
    <property type="entry name" value="DUF4012"/>
</dbReference>
<gene>
    <name evidence="3" type="ORF">AUK40_01145</name>
</gene>
<dbReference type="STRING" id="1817892.AUK40_01145"/>
<keyword evidence="2" id="KW-1133">Transmembrane helix</keyword>
<sequence length="767" mass="85039">MRRHDPSPLLNLIDWTRDILSFPFVMLYRLMTIRLTIRWPARPKVQRPAMAPRPQAPKPTPYAVERPRTFSTFARKTLDLRQSSDRPAALRPPSLHSIYPNTAGGSRLSADLSAAPPPRTAATRTRAGNHSFPRLFLNRALMSGAVLTLAILLAIGSLLYQTSLNLYRGVYAEALTGQDHLRLAQEAISAQEFDTAREEFLKAQTSLEAALSELQKDSIVQSVPIISGRLTTGERIIESALHIAEGGYTLTSALSPMTDILKGKNSSQVTDQSSMADYTSQIMTVLSISRPQLKLALDDFDAARTLLDAINPSDLDTSTRAQVAEGQAKIATLRDIISQVYDLASVLPDILGHNGARHYLILFQNNSELRPTGGFIGSYAILTFADGKFENLFTDNVYNPDGQIQVQGLCKLPPKPLQKLTQCWGMRDANWSPDFPTSAQQVMSLYETGSGNNVDGMIGITPEVVRDLLALTGPVYLPQWNEVVTADNVVSLIQYKVTVEFAADQDPKRFLIDLSQVVLDRVLHLNRADWTKAFDILKSNLAQKDIQLYMENPQAQLLLSRNSWSGEVQSSTADYLMVNTANLSATKASQFIVPRYRLITTIATDGTITDKLTITYQHTGSWEWPSDHVINYQRIYIPKGSTLIEATTAEQTEGKLSITEVYEELGKTVLSDTIRIVPSSSLMLSYTYTLPFKISTAEGAAYTSVIQKQAGTGEIPLEREIDYDSFTLEPLQSSPDLIFKEPGIIEGTYLLTTDMSERIIFVPHTIL</sequence>
<dbReference type="EMBL" id="MNZT01000022">
    <property type="protein sequence ID" value="OIP98734.1"/>
    <property type="molecule type" value="Genomic_DNA"/>
</dbReference>
<name>A0A1J5J2G8_9BACT</name>
<evidence type="ECO:0000313" key="3">
    <source>
        <dbReference type="EMBL" id="OIP98734.1"/>
    </source>
</evidence>
<accession>A0A1J5J2G8</accession>
<evidence type="ECO:0000313" key="4">
    <source>
        <dbReference type="Proteomes" id="UP000183245"/>
    </source>
</evidence>